<dbReference type="FunFam" id="3.10.50.40:FF:000025">
    <property type="entry name" value="Peptidylprolyl isomerase"/>
    <property type="match status" value="1"/>
</dbReference>
<evidence type="ECO:0000256" key="5">
    <source>
        <dbReference type="ARBA" id="ARBA00023235"/>
    </source>
</evidence>
<dbReference type="Proteomes" id="UP000559027">
    <property type="component" value="Unassembled WGS sequence"/>
</dbReference>
<evidence type="ECO:0000256" key="7">
    <source>
        <dbReference type="PROSITE-ProRule" id="PRU00277"/>
    </source>
</evidence>
<dbReference type="Gene3D" id="3.10.50.40">
    <property type="match status" value="1"/>
</dbReference>
<evidence type="ECO:0000256" key="3">
    <source>
        <dbReference type="ARBA" id="ARBA00013194"/>
    </source>
</evidence>
<feature type="domain" description="PPIase FKBP-type" evidence="8">
    <location>
        <begin position="38"/>
        <end position="127"/>
    </location>
</feature>
<dbReference type="PANTHER" id="PTHR10516:SF443">
    <property type="entry name" value="FK506-BINDING PROTEIN 59-RELATED"/>
    <property type="match status" value="1"/>
</dbReference>
<evidence type="ECO:0000313" key="9">
    <source>
        <dbReference type="EMBL" id="KAF5355895.1"/>
    </source>
</evidence>
<comment type="catalytic activity">
    <reaction evidence="1 7">
        <text>[protein]-peptidylproline (omega=180) = [protein]-peptidylproline (omega=0)</text>
        <dbReference type="Rhea" id="RHEA:16237"/>
        <dbReference type="Rhea" id="RHEA-COMP:10747"/>
        <dbReference type="Rhea" id="RHEA-COMP:10748"/>
        <dbReference type="ChEBI" id="CHEBI:83833"/>
        <dbReference type="ChEBI" id="CHEBI:83834"/>
        <dbReference type="EC" id="5.2.1.8"/>
    </reaction>
</comment>
<evidence type="ECO:0000313" key="10">
    <source>
        <dbReference type="Proteomes" id="UP000559027"/>
    </source>
</evidence>
<dbReference type="OrthoDB" id="1902587at2759"/>
<accession>A0A8H5D9A8</accession>
<dbReference type="AlphaFoldDB" id="A0A8H5D9A8"/>
<dbReference type="InterPro" id="IPR001179">
    <property type="entry name" value="PPIase_FKBP_dom"/>
</dbReference>
<gene>
    <name evidence="9" type="ORF">D9756_004352</name>
</gene>
<dbReference type="PANTHER" id="PTHR10516">
    <property type="entry name" value="PEPTIDYL-PROLYL CIS-TRANS ISOMERASE"/>
    <property type="match status" value="1"/>
</dbReference>
<dbReference type="Pfam" id="PF00254">
    <property type="entry name" value="FKBP_C"/>
    <property type="match status" value="1"/>
</dbReference>
<comment type="function">
    <text evidence="2">PPIases accelerate the folding of proteins. It catalyzes the cis-trans isomerization of proline imidic peptide bonds in oligopeptides.</text>
</comment>
<dbReference type="EC" id="5.2.1.8" evidence="3 7"/>
<keyword evidence="5 7" id="KW-0413">Isomerase</keyword>
<protein>
    <recommendedName>
        <fullName evidence="3 7">peptidylprolyl isomerase</fullName>
        <ecNumber evidence="3 7">5.2.1.8</ecNumber>
    </recommendedName>
</protein>
<dbReference type="InterPro" id="IPR046357">
    <property type="entry name" value="PPIase_dom_sf"/>
</dbReference>
<evidence type="ECO:0000256" key="4">
    <source>
        <dbReference type="ARBA" id="ARBA00023110"/>
    </source>
</evidence>
<keyword evidence="4 7" id="KW-0697">Rotamase</keyword>
<dbReference type="PROSITE" id="PS50059">
    <property type="entry name" value="FKBP_PPIASE"/>
    <property type="match status" value="1"/>
</dbReference>
<dbReference type="EMBL" id="JAACJO010000007">
    <property type="protein sequence ID" value="KAF5355895.1"/>
    <property type="molecule type" value="Genomic_DNA"/>
</dbReference>
<keyword evidence="10" id="KW-1185">Reference proteome</keyword>
<evidence type="ECO:0000256" key="1">
    <source>
        <dbReference type="ARBA" id="ARBA00000971"/>
    </source>
</evidence>
<reference evidence="9 10" key="1">
    <citation type="journal article" date="2020" name="ISME J.">
        <title>Uncovering the hidden diversity of litter-decomposition mechanisms in mushroom-forming fungi.</title>
        <authorList>
            <person name="Floudas D."/>
            <person name="Bentzer J."/>
            <person name="Ahren D."/>
            <person name="Johansson T."/>
            <person name="Persson P."/>
            <person name="Tunlid A."/>
        </authorList>
    </citation>
    <scope>NUCLEOTIDE SEQUENCE [LARGE SCALE GENOMIC DNA]</scope>
    <source>
        <strain evidence="9 10">CBS 146.42</strain>
    </source>
</reference>
<dbReference type="InterPro" id="IPR050689">
    <property type="entry name" value="FKBP-type_PPIase"/>
</dbReference>
<evidence type="ECO:0000256" key="6">
    <source>
        <dbReference type="ARBA" id="ARBA00038106"/>
    </source>
</evidence>
<comment type="caution">
    <text evidence="9">The sequence shown here is derived from an EMBL/GenBank/DDBJ whole genome shotgun (WGS) entry which is preliminary data.</text>
</comment>
<evidence type="ECO:0000259" key="8">
    <source>
        <dbReference type="PROSITE" id="PS50059"/>
    </source>
</evidence>
<dbReference type="GO" id="GO:0005737">
    <property type="term" value="C:cytoplasm"/>
    <property type="evidence" value="ECO:0007669"/>
    <property type="project" value="TreeGrafter"/>
</dbReference>
<comment type="similarity">
    <text evidence="6">Belongs to the FKBP-type PPIase family. FKBP1 subfamily.</text>
</comment>
<proteinExistence type="inferred from homology"/>
<sequence length="127" mass="13984">MGVKIVRLEPGDGKTFPRQGGQFLYRSNRVPNQTSIAVDRVKLNYTGTLLDGRKFDSSVDRGDAPFVIQIGVGKVIRGWDEGVCKLSKGEKALLIVTPDYAYGSRGFPPFIPPNATLQFEIELLDVV</sequence>
<dbReference type="SUPFAM" id="SSF54534">
    <property type="entry name" value="FKBP-like"/>
    <property type="match status" value="1"/>
</dbReference>
<name>A0A8H5D9A8_9AGAR</name>
<evidence type="ECO:0000256" key="2">
    <source>
        <dbReference type="ARBA" id="ARBA00002388"/>
    </source>
</evidence>
<organism evidence="9 10">
    <name type="scientific">Leucocoprinus leucothites</name>
    <dbReference type="NCBI Taxonomy" id="201217"/>
    <lineage>
        <taxon>Eukaryota</taxon>
        <taxon>Fungi</taxon>
        <taxon>Dikarya</taxon>
        <taxon>Basidiomycota</taxon>
        <taxon>Agaricomycotina</taxon>
        <taxon>Agaricomycetes</taxon>
        <taxon>Agaricomycetidae</taxon>
        <taxon>Agaricales</taxon>
        <taxon>Agaricineae</taxon>
        <taxon>Agaricaceae</taxon>
        <taxon>Leucocoprinus</taxon>
    </lineage>
</organism>
<dbReference type="GO" id="GO:0003755">
    <property type="term" value="F:peptidyl-prolyl cis-trans isomerase activity"/>
    <property type="evidence" value="ECO:0007669"/>
    <property type="project" value="UniProtKB-KW"/>
</dbReference>